<dbReference type="InterPro" id="IPR049941">
    <property type="entry name" value="LPLAT_7/PORCN-like"/>
</dbReference>
<feature type="transmembrane region" description="Helical" evidence="12">
    <location>
        <begin position="200"/>
        <end position="218"/>
    </location>
</feature>
<organism evidence="13 14">
    <name type="scientific">Diploscapter pachys</name>
    <dbReference type="NCBI Taxonomy" id="2018661"/>
    <lineage>
        <taxon>Eukaryota</taxon>
        <taxon>Metazoa</taxon>
        <taxon>Ecdysozoa</taxon>
        <taxon>Nematoda</taxon>
        <taxon>Chromadorea</taxon>
        <taxon>Rhabditida</taxon>
        <taxon>Rhabditina</taxon>
        <taxon>Rhabditomorpha</taxon>
        <taxon>Rhabditoidea</taxon>
        <taxon>Rhabditidae</taxon>
        <taxon>Diploscapter</taxon>
    </lineage>
</organism>
<dbReference type="EMBL" id="LIAE01007551">
    <property type="protein sequence ID" value="PAV78529.1"/>
    <property type="molecule type" value="Genomic_DNA"/>
</dbReference>
<evidence type="ECO:0000256" key="11">
    <source>
        <dbReference type="ARBA" id="ARBA00047978"/>
    </source>
</evidence>
<dbReference type="GO" id="GO:0005783">
    <property type="term" value="C:endoplasmic reticulum"/>
    <property type="evidence" value="ECO:0007669"/>
    <property type="project" value="TreeGrafter"/>
</dbReference>
<gene>
    <name evidence="13" type="ORF">WR25_09562</name>
</gene>
<dbReference type="GO" id="GO:0030258">
    <property type="term" value="P:lipid modification"/>
    <property type="evidence" value="ECO:0007669"/>
    <property type="project" value="TreeGrafter"/>
</dbReference>
<dbReference type="GO" id="GO:0016055">
    <property type="term" value="P:Wnt signaling pathway"/>
    <property type="evidence" value="ECO:0007669"/>
    <property type="project" value="UniProtKB-KW"/>
</dbReference>
<feature type="transmembrane region" description="Helical" evidence="12">
    <location>
        <begin position="409"/>
        <end position="429"/>
    </location>
</feature>
<dbReference type="EC" id="2.3.1.250" evidence="9"/>
<dbReference type="GO" id="GO:1990698">
    <property type="term" value="F:palmitoleoyltransferase activity"/>
    <property type="evidence" value="ECO:0007669"/>
    <property type="project" value="UniProtKB-EC"/>
</dbReference>
<dbReference type="STRING" id="2018661.A0A2A2KX68"/>
<dbReference type="InterPro" id="IPR004299">
    <property type="entry name" value="MBOAT_fam"/>
</dbReference>
<comment type="similarity">
    <text evidence="8">Belongs to the membrane-bound acyltransferase family. Porcupine subfamily.</text>
</comment>
<evidence type="ECO:0000256" key="9">
    <source>
        <dbReference type="ARBA" id="ARBA00038867"/>
    </source>
</evidence>
<feature type="transmembrane region" description="Helical" evidence="12">
    <location>
        <begin position="77"/>
        <end position="96"/>
    </location>
</feature>
<keyword evidence="14" id="KW-1185">Reference proteome</keyword>
<evidence type="ECO:0000256" key="2">
    <source>
        <dbReference type="ARBA" id="ARBA00022679"/>
    </source>
</evidence>
<keyword evidence="5 12" id="KW-1133">Transmembrane helix</keyword>
<evidence type="ECO:0000256" key="10">
    <source>
        <dbReference type="ARBA" id="ARBA00040371"/>
    </source>
</evidence>
<comment type="caution">
    <text evidence="13">The sequence shown here is derived from an EMBL/GenBank/DDBJ whole genome shotgun (WGS) entry which is preliminary data.</text>
</comment>
<sequence length="479" mass="54503">MAKVRKDMETQTPTGDFFEEEIVVPTEAPPSTSLYDLSGHYAYLQDSASDALSHVSNSWPNTQRCSAGVFSSLENQLATLIMLTLASRFMTLTYFIPDRLKQLVNACFAFYVFRIFCPNDIVFQASTAFCLLTVIYLTYSRYRQKGYLITVLAVSGIISLQWITSAKVFTQHRGLLMILAMKLSALAFDSQNIVHDPVLAFTYLFNPATVIFGPFVSYRDYVDSFRRKGGFWPEVENIWNAVYSLLMAGIWVLTSSCADTIIPNASQNQQAFNTAFSFRSSHYFISYLSQALAILAGYNLVVTRPLEVELPRSIGALVTSWNVPMHDYLKKYIYKKFITSGPFIAILATFGISSLLHGINAQFSLVLLTLGFNAYFEAQLRDSLARLLGNVDIGARSERYRKQNVISHGINFLFMLLNIHQLIYLGMPFVSKLQDTGYHWEHTLASWERYRYCGHIVIATQAILSFLLQFPANYRKWRR</sequence>
<dbReference type="PANTHER" id="PTHR13906:SF12">
    <property type="entry name" value="PROTEIN-SERINE O-PALMITOLEOYLTRANSFERASE PORCUPINE"/>
    <property type="match status" value="1"/>
</dbReference>
<evidence type="ECO:0000256" key="6">
    <source>
        <dbReference type="ARBA" id="ARBA00023136"/>
    </source>
</evidence>
<evidence type="ECO:0000256" key="5">
    <source>
        <dbReference type="ARBA" id="ARBA00022989"/>
    </source>
</evidence>
<comment type="subcellular location">
    <subcellularLocation>
        <location evidence="1">Membrane</location>
        <topology evidence="1">Multi-pass membrane protein</topology>
    </subcellularLocation>
</comment>
<evidence type="ECO:0000256" key="12">
    <source>
        <dbReference type="SAM" id="Phobius"/>
    </source>
</evidence>
<keyword evidence="4 12" id="KW-0812">Transmembrane</keyword>
<dbReference type="OrthoDB" id="5968863at2759"/>
<feature type="transmembrane region" description="Helical" evidence="12">
    <location>
        <begin position="121"/>
        <end position="139"/>
    </location>
</feature>
<feature type="transmembrane region" description="Helical" evidence="12">
    <location>
        <begin position="146"/>
        <end position="164"/>
    </location>
</feature>
<dbReference type="EMBL" id="LIAE01007551">
    <property type="protein sequence ID" value="PAV78530.1"/>
    <property type="molecule type" value="Genomic_DNA"/>
</dbReference>
<evidence type="ECO:0000256" key="8">
    <source>
        <dbReference type="ARBA" id="ARBA00038269"/>
    </source>
</evidence>
<evidence type="ECO:0000256" key="7">
    <source>
        <dbReference type="ARBA" id="ARBA00023315"/>
    </source>
</evidence>
<keyword evidence="7" id="KW-0012">Acyltransferase</keyword>
<keyword evidence="6 12" id="KW-0472">Membrane</keyword>
<comment type="catalytic activity">
    <reaction evidence="11">
        <text>[Wnt protein]-L-serine + (9Z)-hexadecenoyl-CoA = [Wnt protein]-O-(9Z)-hexadecenoyl-L-serine + CoA</text>
        <dbReference type="Rhea" id="RHEA:45336"/>
        <dbReference type="Rhea" id="RHEA-COMP:11170"/>
        <dbReference type="Rhea" id="RHEA-COMP:11171"/>
        <dbReference type="ChEBI" id="CHEBI:29999"/>
        <dbReference type="ChEBI" id="CHEBI:57287"/>
        <dbReference type="ChEBI" id="CHEBI:61540"/>
        <dbReference type="ChEBI" id="CHEBI:85189"/>
        <dbReference type="EC" id="2.3.1.250"/>
    </reaction>
</comment>
<dbReference type="GO" id="GO:0061355">
    <property type="term" value="P:Wnt protein secretion"/>
    <property type="evidence" value="ECO:0007669"/>
    <property type="project" value="TreeGrafter"/>
</dbReference>
<feature type="transmembrane region" description="Helical" evidence="12">
    <location>
        <begin position="283"/>
        <end position="301"/>
    </location>
</feature>
<evidence type="ECO:0000256" key="4">
    <source>
        <dbReference type="ARBA" id="ARBA00022692"/>
    </source>
</evidence>
<dbReference type="GO" id="GO:0016020">
    <property type="term" value="C:membrane"/>
    <property type="evidence" value="ECO:0007669"/>
    <property type="project" value="UniProtKB-SubCell"/>
</dbReference>
<evidence type="ECO:0000256" key="3">
    <source>
        <dbReference type="ARBA" id="ARBA00022687"/>
    </source>
</evidence>
<evidence type="ECO:0000313" key="13">
    <source>
        <dbReference type="EMBL" id="PAV78530.1"/>
    </source>
</evidence>
<name>A0A2A2KX68_9BILA</name>
<dbReference type="PANTHER" id="PTHR13906">
    <property type="entry name" value="PORCUPINE"/>
    <property type="match status" value="1"/>
</dbReference>
<dbReference type="Pfam" id="PF03062">
    <property type="entry name" value="MBOAT"/>
    <property type="match status" value="1"/>
</dbReference>
<evidence type="ECO:0000256" key="1">
    <source>
        <dbReference type="ARBA" id="ARBA00004141"/>
    </source>
</evidence>
<dbReference type="GO" id="GO:0017147">
    <property type="term" value="F:Wnt-protein binding"/>
    <property type="evidence" value="ECO:0007669"/>
    <property type="project" value="TreeGrafter"/>
</dbReference>
<dbReference type="AlphaFoldDB" id="A0A2A2KX68"/>
<dbReference type="Proteomes" id="UP000218231">
    <property type="component" value="Unassembled WGS sequence"/>
</dbReference>
<evidence type="ECO:0000313" key="14">
    <source>
        <dbReference type="Proteomes" id="UP000218231"/>
    </source>
</evidence>
<keyword evidence="3" id="KW-0879">Wnt signaling pathway</keyword>
<feature type="transmembrane region" description="Helical" evidence="12">
    <location>
        <begin position="343"/>
        <end position="376"/>
    </location>
</feature>
<reference evidence="13 14" key="1">
    <citation type="journal article" date="2017" name="Curr. Biol.">
        <title>Genome architecture and evolution of a unichromosomal asexual nematode.</title>
        <authorList>
            <person name="Fradin H."/>
            <person name="Zegar C."/>
            <person name="Gutwein M."/>
            <person name="Lucas J."/>
            <person name="Kovtun M."/>
            <person name="Corcoran D."/>
            <person name="Baugh L.R."/>
            <person name="Kiontke K."/>
            <person name="Gunsalus K."/>
            <person name="Fitch D.H."/>
            <person name="Piano F."/>
        </authorList>
    </citation>
    <scope>NUCLEOTIDE SEQUENCE [LARGE SCALE GENOMIC DNA]</scope>
    <source>
        <strain evidence="13">PF1309</strain>
    </source>
</reference>
<protein>
    <recommendedName>
        <fullName evidence="10">Protein-serine O-palmitoleoyltransferase porcupine</fullName>
        <ecNumber evidence="9">2.3.1.250</ecNumber>
    </recommendedName>
</protein>
<keyword evidence="2" id="KW-0808">Transferase</keyword>
<accession>A0A2A2KX68</accession>
<feature type="transmembrane region" description="Helical" evidence="12">
    <location>
        <begin position="449"/>
        <end position="470"/>
    </location>
</feature>
<proteinExistence type="inferred from homology"/>